<dbReference type="PANTHER" id="PTHR43557">
    <property type="entry name" value="APOPTOSIS-INDUCING FACTOR 1"/>
    <property type="match status" value="1"/>
</dbReference>
<dbReference type="InterPro" id="IPR028202">
    <property type="entry name" value="Reductase_C"/>
</dbReference>
<evidence type="ECO:0000256" key="3">
    <source>
        <dbReference type="ARBA" id="ARBA00022827"/>
    </source>
</evidence>
<evidence type="ECO:0000259" key="6">
    <source>
        <dbReference type="Pfam" id="PF14759"/>
    </source>
</evidence>
<dbReference type="EMBL" id="HG916852">
    <property type="protein sequence ID" value="CDM58274.1"/>
    <property type="molecule type" value="Genomic_DNA"/>
</dbReference>
<dbReference type="GO" id="GO:0016651">
    <property type="term" value="F:oxidoreductase activity, acting on NAD(P)H"/>
    <property type="evidence" value="ECO:0007669"/>
    <property type="project" value="TreeGrafter"/>
</dbReference>
<accession>W6RBP2</accession>
<dbReference type="Proteomes" id="UP000019443">
    <property type="component" value="Chromosome"/>
</dbReference>
<dbReference type="PRINTS" id="PR00411">
    <property type="entry name" value="PNDRDTASEI"/>
</dbReference>
<dbReference type="InterPro" id="IPR023753">
    <property type="entry name" value="FAD/NAD-binding_dom"/>
</dbReference>
<dbReference type="GO" id="GO:0008860">
    <property type="term" value="F:ferredoxin-NAD+ reductase activity"/>
    <property type="evidence" value="ECO:0007669"/>
    <property type="project" value="UniProtKB-EC"/>
</dbReference>
<evidence type="ECO:0000259" key="5">
    <source>
        <dbReference type="Pfam" id="PF07992"/>
    </source>
</evidence>
<feature type="domain" description="Reductase C-terminal" evidence="6">
    <location>
        <begin position="316"/>
        <end position="404"/>
    </location>
</feature>
<dbReference type="EC" id="1.18.1.3" evidence="7"/>
<dbReference type="eggNOG" id="COG0446">
    <property type="taxonomic scope" value="Bacteria"/>
</dbReference>
<keyword evidence="8" id="KW-1185">Reference proteome</keyword>
<dbReference type="RefSeq" id="WP_024319059.1">
    <property type="nucleotide sequence ID" value="NZ_ATTO01000148.1"/>
</dbReference>
<reference evidence="7" key="1">
    <citation type="submission" date="2013-11" db="EMBL/GenBank/DDBJ databases">
        <title>Draft genome sequence of the broad-host-range Rhizobium sp. LPU83 strain, a member of the low-genetic diversity Oregon-like Rhizobium sp. group.</title>
        <authorList>
            <person name="Wibberg D."/>
            <person name="Puehler A."/>
            <person name="Schlueter A."/>
        </authorList>
    </citation>
    <scope>NUCLEOTIDE SEQUENCE [LARGE SCALE GENOMIC DNA]</scope>
    <source>
        <strain evidence="7">LPU83</strain>
    </source>
</reference>
<dbReference type="HOGENOM" id="CLU_003291_4_0_5"/>
<dbReference type="PATRIC" id="fig|348824.6.peg.2827"/>
<dbReference type="InterPro" id="IPR050446">
    <property type="entry name" value="FAD-oxidoreductase/Apoptosis"/>
</dbReference>
<keyword evidence="4 7" id="KW-0560">Oxidoreductase</keyword>
<dbReference type="InterPro" id="IPR036188">
    <property type="entry name" value="FAD/NAD-bd_sf"/>
</dbReference>
<dbReference type="PANTHER" id="PTHR43557:SF2">
    <property type="entry name" value="RIESKE DOMAIN-CONTAINING PROTEIN-RELATED"/>
    <property type="match status" value="1"/>
</dbReference>
<dbReference type="Pfam" id="PF14759">
    <property type="entry name" value="Reductase_C"/>
    <property type="match status" value="1"/>
</dbReference>
<dbReference type="AlphaFoldDB" id="W6RBP2"/>
<dbReference type="InterPro" id="IPR016156">
    <property type="entry name" value="FAD/NAD-linked_Rdtase_dimer_sf"/>
</dbReference>
<gene>
    <name evidence="7" type="primary">mocF1</name>
    <name evidence="7" type="ORF">LPU83_2621</name>
</gene>
<dbReference type="KEGG" id="rhl:LPU83_2621"/>
<feature type="domain" description="FAD/NAD(P)-binding" evidence="5">
    <location>
        <begin position="4"/>
        <end position="297"/>
    </location>
</feature>
<dbReference type="PRINTS" id="PR00368">
    <property type="entry name" value="FADPNR"/>
</dbReference>
<comment type="cofactor">
    <cofactor evidence="1">
        <name>FAD</name>
        <dbReference type="ChEBI" id="CHEBI:57692"/>
    </cofactor>
</comment>
<evidence type="ECO:0000313" key="7">
    <source>
        <dbReference type="EMBL" id="CDM58274.1"/>
    </source>
</evidence>
<proteinExistence type="predicted"/>
<sequence>MEEFVIVGGGQCGARAALALRDQGFDGRVTLIGEERHLPYERPPLSKEHLMSSAGIEPPFIVSSTVLAERSIAMLTGDAAVRLDRESHSVQLASGRRVSYDKLLLATGSSPRRLSSVEGMDHVFYLRTHDDAQRLSQRLVAGGHLAIIGAGFIGLELAAAARKRGLEVTVIEALPRILMRAVPEEIAANVHALHEAHGVRILCGTSVGQVAAHAAGVTLSVNGGEILDATSLVVGIGAEPRCELARQAGLSVENGIAVDVALQTNDPAIFAAGDCCSFPYEGKRIRLEAWRNAQDQGVHASANMLGAKKPYEIIPWFWSDQYDFSLQIEGLANEATSTIIRQIDEETVILFHLADDHRLLAASGWGRGNRIARDIKIAEMLITQRAKPAPDALSSPAVSLKSLLSRS</sequence>
<organism evidence="7 8">
    <name type="scientific">Rhizobium favelukesii</name>
    <dbReference type="NCBI Taxonomy" id="348824"/>
    <lineage>
        <taxon>Bacteria</taxon>
        <taxon>Pseudomonadati</taxon>
        <taxon>Pseudomonadota</taxon>
        <taxon>Alphaproteobacteria</taxon>
        <taxon>Hyphomicrobiales</taxon>
        <taxon>Rhizobiaceae</taxon>
        <taxon>Rhizobium/Agrobacterium group</taxon>
        <taxon>Rhizobium</taxon>
    </lineage>
</organism>
<evidence type="ECO:0000313" key="8">
    <source>
        <dbReference type="Proteomes" id="UP000019443"/>
    </source>
</evidence>
<dbReference type="Gene3D" id="3.50.50.60">
    <property type="entry name" value="FAD/NAD(P)-binding domain"/>
    <property type="match status" value="2"/>
</dbReference>
<dbReference type="GO" id="GO:0005737">
    <property type="term" value="C:cytoplasm"/>
    <property type="evidence" value="ECO:0007669"/>
    <property type="project" value="TreeGrafter"/>
</dbReference>
<dbReference type="Gene3D" id="3.30.390.30">
    <property type="match status" value="1"/>
</dbReference>
<evidence type="ECO:0000256" key="4">
    <source>
        <dbReference type="ARBA" id="ARBA00023002"/>
    </source>
</evidence>
<dbReference type="SUPFAM" id="SSF55424">
    <property type="entry name" value="FAD/NAD-linked reductases, dimerisation (C-terminal) domain"/>
    <property type="match status" value="1"/>
</dbReference>
<dbReference type="Pfam" id="PF07992">
    <property type="entry name" value="Pyr_redox_2"/>
    <property type="match status" value="1"/>
</dbReference>
<protein>
    <submittedName>
        <fullName evidence="7">Ferredoxin reductase protein</fullName>
        <ecNumber evidence="7">1.18.1.3</ecNumber>
    </submittedName>
</protein>
<dbReference type="SUPFAM" id="SSF51905">
    <property type="entry name" value="FAD/NAD(P)-binding domain"/>
    <property type="match status" value="2"/>
</dbReference>
<keyword evidence="3" id="KW-0274">FAD</keyword>
<keyword evidence="2" id="KW-0285">Flavoprotein</keyword>
<evidence type="ECO:0000256" key="2">
    <source>
        <dbReference type="ARBA" id="ARBA00022630"/>
    </source>
</evidence>
<evidence type="ECO:0000256" key="1">
    <source>
        <dbReference type="ARBA" id="ARBA00001974"/>
    </source>
</evidence>
<name>W6RBP2_9HYPH</name>